<comment type="caution">
    <text evidence="1">The sequence shown here is derived from an EMBL/GenBank/DDBJ whole genome shotgun (WGS) entry which is preliminary data.</text>
</comment>
<keyword evidence="2" id="KW-1185">Reference proteome</keyword>
<proteinExistence type="predicted"/>
<name>A0ABC8RFX5_9AQUA</name>
<evidence type="ECO:0000313" key="2">
    <source>
        <dbReference type="Proteomes" id="UP001642360"/>
    </source>
</evidence>
<gene>
    <name evidence="1" type="ORF">ILEXP_LOCUS8459</name>
</gene>
<evidence type="ECO:0000313" key="1">
    <source>
        <dbReference type="EMBL" id="CAK9140952.1"/>
    </source>
</evidence>
<accession>A0ABC8RFX5</accession>
<organism evidence="1 2">
    <name type="scientific">Ilex paraguariensis</name>
    <name type="common">yerba mate</name>
    <dbReference type="NCBI Taxonomy" id="185542"/>
    <lineage>
        <taxon>Eukaryota</taxon>
        <taxon>Viridiplantae</taxon>
        <taxon>Streptophyta</taxon>
        <taxon>Embryophyta</taxon>
        <taxon>Tracheophyta</taxon>
        <taxon>Spermatophyta</taxon>
        <taxon>Magnoliopsida</taxon>
        <taxon>eudicotyledons</taxon>
        <taxon>Gunneridae</taxon>
        <taxon>Pentapetalae</taxon>
        <taxon>asterids</taxon>
        <taxon>campanulids</taxon>
        <taxon>Aquifoliales</taxon>
        <taxon>Aquifoliaceae</taxon>
        <taxon>Ilex</taxon>
    </lineage>
</organism>
<sequence length="98" mass="10671">MSSSLRKGKDCFFCGGWGICLLWPFCRAVSERVVADGGDWRWDGVEGLPGVSLAWQLLAVVGGGGSRWLCWLGCHWRRSMTVAGASAIWAVDNIVARV</sequence>
<dbReference type="AlphaFoldDB" id="A0ABC8RFX5"/>
<dbReference type="Proteomes" id="UP001642360">
    <property type="component" value="Unassembled WGS sequence"/>
</dbReference>
<dbReference type="EMBL" id="CAUOFW020001083">
    <property type="protein sequence ID" value="CAK9140952.1"/>
    <property type="molecule type" value="Genomic_DNA"/>
</dbReference>
<reference evidence="1 2" key="1">
    <citation type="submission" date="2024-02" db="EMBL/GenBank/DDBJ databases">
        <authorList>
            <person name="Vignale AGUSTIN F."/>
            <person name="Sosa J E."/>
            <person name="Modenutti C."/>
        </authorList>
    </citation>
    <scope>NUCLEOTIDE SEQUENCE [LARGE SCALE GENOMIC DNA]</scope>
</reference>
<protein>
    <submittedName>
        <fullName evidence="1">Uncharacterized protein</fullName>
    </submittedName>
</protein>